<dbReference type="PROSITE" id="PS00287">
    <property type="entry name" value="CYSTATIN"/>
    <property type="match status" value="1"/>
</dbReference>
<evidence type="ECO:0000256" key="1">
    <source>
        <dbReference type="ARBA" id="ARBA00007233"/>
    </source>
</evidence>
<dbReference type="Gene3D" id="3.10.450.10">
    <property type="match status" value="1"/>
</dbReference>
<dbReference type="GO" id="GO:0004869">
    <property type="term" value="F:cysteine-type endopeptidase inhibitor activity"/>
    <property type="evidence" value="ECO:0007669"/>
    <property type="project" value="UniProtKB-KW"/>
</dbReference>
<sequence>MKQSVVMAWLVCVVAMCGSMAVMAARDSAGVRLGGIQQSIADATNNLEMEVLARFAINEYNNKKNSLLEFVRVVKVAQQIVSGIMYHLTIEAKDGTSVNLYEARIWVKPWSNFQKLQDFKLADRN</sequence>
<dbReference type="InterPro" id="IPR018073">
    <property type="entry name" value="Prot_inh_cystat_CS"/>
</dbReference>
<evidence type="ECO:0000256" key="4">
    <source>
        <dbReference type="RuleBase" id="RU362130"/>
    </source>
</evidence>
<comment type="caution">
    <text evidence="6">The sequence shown here is derived from an EMBL/GenBank/DDBJ whole genome shotgun (WGS) entry which is preliminary data.</text>
</comment>
<dbReference type="PANTHER" id="PTHR11413">
    <property type="entry name" value="CYSTATIN FAMILY MEMBER"/>
    <property type="match status" value="1"/>
</dbReference>
<keyword evidence="7" id="KW-1185">Reference proteome</keyword>
<keyword evidence="2 4" id="KW-0646">Protease inhibitor</keyword>
<dbReference type="Pfam" id="PF16845">
    <property type="entry name" value="SQAPI"/>
    <property type="match status" value="1"/>
</dbReference>
<gene>
    <name evidence="6" type="ORF">FCM35_KLT04062</name>
</gene>
<accession>A0A833QZH4</accession>
<dbReference type="CDD" id="cd00042">
    <property type="entry name" value="CY"/>
    <property type="match status" value="1"/>
</dbReference>
<feature type="chain" id="PRO_5033106989" description="Cysteine proteinase inhibitor" evidence="4">
    <location>
        <begin position="25"/>
        <end position="125"/>
    </location>
</feature>
<organism evidence="6 7">
    <name type="scientific">Carex littledalei</name>
    <dbReference type="NCBI Taxonomy" id="544730"/>
    <lineage>
        <taxon>Eukaryota</taxon>
        <taxon>Viridiplantae</taxon>
        <taxon>Streptophyta</taxon>
        <taxon>Embryophyta</taxon>
        <taxon>Tracheophyta</taxon>
        <taxon>Spermatophyta</taxon>
        <taxon>Magnoliopsida</taxon>
        <taxon>Liliopsida</taxon>
        <taxon>Poales</taxon>
        <taxon>Cyperaceae</taxon>
        <taxon>Cyperoideae</taxon>
        <taxon>Cariceae</taxon>
        <taxon>Carex</taxon>
        <taxon>Carex subgen. Euthyceras</taxon>
    </lineage>
</organism>
<keyword evidence="4" id="KW-0732">Signal</keyword>
<evidence type="ECO:0000313" key="7">
    <source>
        <dbReference type="Proteomes" id="UP000623129"/>
    </source>
</evidence>
<comment type="similarity">
    <text evidence="1 4">Belongs to the cystatin family. Phytocystatin subfamily.</text>
</comment>
<dbReference type="SUPFAM" id="SSF54403">
    <property type="entry name" value="Cystatin/monellin"/>
    <property type="match status" value="1"/>
</dbReference>
<dbReference type="SMART" id="SM00043">
    <property type="entry name" value="CY"/>
    <property type="match status" value="1"/>
</dbReference>
<dbReference type="Proteomes" id="UP000623129">
    <property type="component" value="Unassembled WGS sequence"/>
</dbReference>
<dbReference type="OrthoDB" id="1908104at2759"/>
<feature type="domain" description="Cystatin" evidence="5">
    <location>
        <begin position="31"/>
        <end position="122"/>
    </location>
</feature>
<evidence type="ECO:0000256" key="3">
    <source>
        <dbReference type="ARBA" id="ARBA00022704"/>
    </source>
</evidence>
<evidence type="ECO:0000256" key="2">
    <source>
        <dbReference type="ARBA" id="ARBA00022690"/>
    </source>
</evidence>
<dbReference type="InterPro" id="IPR027214">
    <property type="entry name" value="Cystatin"/>
</dbReference>
<dbReference type="EMBL" id="SWLB01000013">
    <property type="protein sequence ID" value="KAF3330708.1"/>
    <property type="molecule type" value="Genomic_DNA"/>
</dbReference>
<dbReference type="AlphaFoldDB" id="A0A833QZH4"/>
<dbReference type="InterPro" id="IPR000010">
    <property type="entry name" value="Cystatin_dom"/>
</dbReference>
<name>A0A833QZH4_9POAL</name>
<feature type="signal peptide" evidence="4">
    <location>
        <begin position="1"/>
        <end position="24"/>
    </location>
</feature>
<protein>
    <recommendedName>
        <fullName evidence="4">Cysteine proteinase inhibitor</fullName>
    </recommendedName>
</protein>
<reference evidence="6" key="1">
    <citation type="submission" date="2020-01" db="EMBL/GenBank/DDBJ databases">
        <title>Genome sequence of Kobresia littledalei, the first chromosome-level genome in the family Cyperaceae.</title>
        <authorList>
            <person name="Qu G."/>
        </authorList>
    </citation>
    <scope>NUCLEOTIDE SEQUENCE</scope>
    <source>
        <strain evidence="6">C.B.Clarke</strain>
        <tissue evidence="6">Leaf</tissue>
    </source>
</reference>
<dbReference type="InterPro" id="IPR046350">
    <property type="entry name" value="Cystatin_sf"/>
</dbReference>
<evidence type="ECO:0000259" key="5">
    <source>
        <dbReference type="SMART" id="SM00043"/>
    </source>
</evidence>
<keyword evidence="3 4" id="KW-0789">Thiol protease inhibitor</keyword>
<dbReference type="PANTHER" id="PTHR11413:SF110">
    <property type="entry name" value="CYSTEINE PROTEINASE INHIBITOR 6"/>
    <property type="match status" value="1"/>
</dbReference>
<proteinExistence type="inferred from homology"/>
<evidence type="ECO:0000313" key="6">
    <source>
        <dbReference type="EMBL" id="KAF3330708.1"/>
    </source>
</evidence>